<comment type="similarity">
    <text evidence="2">Belongs to the GnRH family.</text>
</comment>
<feature type="signal peptide" evidence="8">
    <location>
        <begin position="1"/>
        <end position="24"/>
    </location>
</feature>
<dbReference type="PROSITE" id="PS00473">
    <property type="entry name" value="GNRH"/>
    <property type="match status" value="1"/>
</dbReference>
<organism evidence="9 10">
    <name type="scientific">Neogobius melanostomus</name>
    <name type="common">round goby</name>
    <dbReference type="NCBI Taxonomy" id="47308"/>
    <lineage>
        <taxon>Eukaryota</taxon>
        <taxon>Metazoa</taxon>
        <taxon>Chordata</taxon>
        <taxon>Craniata</taxon>
        <taxon>Vertebrata</taxon>
        <taxon>Euteleostomi</taxon>
        <taxon>Actinopterygii</taxon>
        <taxon>Neopterygii</taxon>
        <taxon>Teleostei</taxon>
        <taxon>Neoteleostei</taxon>
        <taxon>Acanthomorphata</taxon>
        <taxon>Gobiaria</taxon>
        <taxon>Gobiiformes</taxon>
        <taxon>Gobioidei</taxon>
        <taxon>Gobiidae</taxon>
        <taxon>Benthophilinae</taxon>
        <taxon>Neogobiini</taxon>
        <taxon>Neogobius</taxon>
    </lineage>
</organism>
<name>A0A8C6SI13_9GOBI</name>
<evidence type="ECO:0000256" key="3">
    <source>
        <dbReference type="ARBA" id="ARBA00022525"/>
    </source>
</evidence>
<evidence type="ECO:0000256" key="7">
    <source>
        <dbReference type="SAM" id="Phobius"/>
    </source>
</evidence>
<dbReference type="GO" id="GO:0005576">
    <property type="term" value="C:extracellular region"/>
    <property type="evidence" value="ECO:0007669"/>
    <property type="project" value="UniProtKB-SubCell"/>
</dbReference>
<comment type="subcellular location">
    <subcellularLocation>
        <location evidence="1">Secreted</location>
    </subcellularLocation>
</comment>
<keyword evidence="7" id="KW-0812">Transmembrane</keyword>
<reference evidence="9" key="1">
    <citation type="submission" date="2025-08" db="UniProtKB">
        <authorList>
            <consortium name="Ensembl"/>
        </authorList>
    </citation>
    <scope>IDENTIFICATION</scope>
</reference>
<evidence type="ECO:0000256" key="6">
    <source>
        <dbReference type="ARBA" id="ARBA00023283"/>
    </source>
</evidence>
<dbReference type="InterPro" id="IPR002012">
    <property type="entry name" value="GnRH"/>
</dbReference>
<dbReference type="Ensembl" id="ENSNMLT00000006451.1">
    <property type="protein sequence ID" value="ENSNMLP00000005613.1"/>
    <property type="gene ID" value="ENSNMLG00000003982.1"/>
</dbReference>
<keyword evidence="4" id="KW-0372">Hormone</keyword>
<evidence type="ECO:0008006" key="11">
    <source>
        <dbReference type="Google" id="ProtNLM"/>
    </source>
</evidence>
<sequence>KHRGASQKTLKLLVLGVITAQVWSQHWSFGLSPGGKRELDGLSHTLSNIIERFQPVDTPCSAVGCAEELAKMHRLKGFLVRVMLLFLFCLKIWCQGIQNIIEYLLTFSLRKI</sequence>
<feature type="transmembrane region" description="Helical" evidence="7">
    <location>
        <begin position="78"/>
        <end position="101"/>
    </location>
</feature>
<dbReference type="Proteomes" id="UP000694523">
    <property type="component" value="Unplaced"/>
</dbReference>
<protein>
    <recommendedName>
        <fullName evidence="11">Gonadoliberin</fullName>
    </recommendedName>
</protein>
<keyword evidence="6" id="KW-0873">Pyrrolidone carboxylic acid</keyword>
<evidence type="ECO:0000313" key="10">
    <source>
        <dbReference type="Proteomes" id="UP000694523"/>
    </source>
</evidence>
<evidence type="ECO:0000256" key="5">
    <source>
        <dbReference type="ARBA" id="ARBA00022815"/>
    </source>
</evidence>
<accession>A0A8C6SI13</accession>
<dbReference type="GO" id="GO:0005179">
    <property type="term" value="F:hormone activity"/>
    <property type="evidence" value="ECO:0007669"/>
    <property type="project" value="UniProtKB-KW"/>
</dbReference>
<keyword evidence="5" id="KW-0027">Amidation</keyword>
<evidence type="ECO:0000256" key="4">
    <source>
        <dbReference type="ARBA" id="ARBA00022702"/>
    </source>
</evidence>
<evidence type="ECO:0000256" key="1">
    <source>
        <dbReference type="ARBA" id="ARBA00004613"/>
    </source>
</evidence>
<evidence type="ECO:0000313" key="9">
    <source>
        <dbReference type="Ensembl" id="ENSNMLP00000005613.1"/>
    </source>
</evidence>
<keyword evidence="3" id="KW-0964">Secreted</keyword>
<evidence type="ECO:0000256" key="2">
    <source>
        <dbReference type="ARBA" id="ARBA00010968"/>
    </source>
</evidence>
<evidence type="ECO:0000256" key="8">
    <source>
        <dbReference type="SAM" id="SignalP"/>
    </source>
</evidence>
<dbReference type="AlphaFoldDB" id="A0A8C6SI13"/>
<keyword evidence="8" id="KW-0732">Signal</keyword>
<proteinExistence type="inferred from homology"/>
<feature type="chain" id="PRO_5034321641" description="Gonadoliberin" evidence="8">
    <location>
        <begin position="25"/>
        <end position="112"/>
    </location>
</feature>
<keyword evidence="7" id="KW-0472">Membrane</keyword>
<keyword evidence="10" id="KW-1185">Reference proteome</keyword>
<keyword evidence="7" id="KW-1133">Transmembrane helix</keyword>
<reference evidence="9" key="2">
    <citation type="submission" date="2025-09" db="UniProtKB">
        <authorList>
            <consortium name="Ensembl"/>
        </authorList>
    </citation>
    <scope>IDENTIFICATION</scope>
</reference>